<dbReference type="InterPro" id="IPR042524">
    <property type="entry name" value="Presenilin_C"/>
</dbReference>
<dbReference type="EMBL" id="CAJVQB010001701">
    <property type="protein sequence ID" value="CAG8546704.1"/>
    <property type="molecule type" value="Genomic_DNA"/>
</dbReference>
<keyword evidence="2 12" id="KW-0812">Transmembrane</keyword>
<keyword evidence="4 11" id="KW-0863">Zinc-finger</keyword>
<dbReference type="SMART" id="SM00730">
    <property type="entry name" value="PSN"/>
    <property type="match status" value="1"/>
</dbReference>
<evidence type="ECO:0000256" key="8">
    <source>
        <dbReference type="ARBA" id="ARBA00022989"/>
    </source>
</evidence>
<keyword evidence="3" id="KW-0479">Metal-binding</keyword>
<feature type="transmembrane region" description="Helical" evidence="12">
    <location>
        <begin position="307"/>
        <end position="332"/>
    </location>
</feature>
<feature type="region of interest" description="Disordered" evidence="13">
    <location>
        <begin position="428"/>
        <end position="456"/>
    </location>
</feature>
<dbReference type="PANTHER" id="PTHR10202:SF13">
    <property type="entry name" value="PRESENILIN HOMOLOG"/>
    <property type="match status" value="1"/>
</dbReference>
<feature type="transmembrane region" description="Helical" evidence="12">
    <location>
        <begin position="256"/>
        <end position="276"/>
    </location>
</feature>
<evidence type="ECO:0000313" key="15">
    <source>
        <dbReference type="EMBL" id="CAG8546704.1"/>
    </source>
</evidence>
<keyword evidence="12" id="KW-0645">Protease</keyword>
<dbReference type="Pfam" id="PF01080">
    <property type="entry name" value="Presenilin"/>
    <property type="match status" value="1"/>
</dbReference>
<protein>
    <recommendedName>
        <fullName evidence="12">Presenilin</fullName>
        <ecNumber evidence="12">3.4.23.-</ecNumber>
    </recommendedName>
</protein>
<evidence type="ECO:0000256" key="12">
    <source>
        <dbReference type="RuleBase" id="RU361148"/>
    </source>
</evidence>
<comment type="function">
    <text evidence="12">Probable subunit of the gamma-secretase complex, an endoprotease complex that catalyzes the intramembrane cleavage of integral membrane proteins such as Notch receptors.</text>
</comment>
<dbReference type="EC" id="3.4.23.-" evidence="12"/>
<dbReference type="SUPFAM" id="SSF144232">
    <property type="entry name" value="HIT/MYND zinc finger-like"/>
    <property type="match status" value="1"/>
</dbReference>
<feature type="region of interest" description="Disordered" evidence="13">
    <location>
        <begin position="61"/>
        <end position="86"/>
    </location>
</feature>
<keyword evidence="8 12" id="KW-1133">Transmembrane helix</keyword>
<keyword evidence="16" id="KW-1185">Reference proteome</keyword>
<evidence type="ECO:0000256" key="1">
    <source>
        <dbReference type="ARBA" id="ARBA00008604"/>
    </source>
</evidence>
<feature type="domain" description="MYND-type" evidence="14">
    <location>
        <begin position="20"/>
        <end position="59"/>
    </location>
</feature>
<comment type="subunit">
    <text evidence="12">Homodimer.</text>
</comment>
<dbReference type="Gene3D" id="1.10.472.100">
    <property type="entry name" value="Presenilin"/>
    <property type="match status" value="1"/>
</dbReference>
<dbReference type="InterPro" id="IPR006639">
    <property type="entry name" value="Preselin/SPP"/>
</dbReference>
<reference evidence="15 16" key="1">
    <citation type="submission" date="2021-06" db="EMBL/GenBank/DDBJ databases">
        <authorList>
            <person name="Kallberg Y."/>
            <person name="Tangrot J."/>
            <person name="Rosling A."/>
        </authorList>
    </citation>
    <scope>NUCLEOTIDE SEQUENCE [LARGE SCALE GENOMIC DNA]</scope>
    <source>
        <strain evidence="15 16">120-4 pot B 10/14</strain>
    </source>
</reference>
<dbReference type="Gene3D" id="6.10.140.2220">
    <property type="match status" value="1"/>
</dbReference>
<feature type="transmembrane region" description="Helical" evidence="12">
    <location>
        <begin position="194"/>
        <end position="215"/>
    </location>
</feature>
<evidence type="ECO:0000256" key="3">
    <source>
        <dbReference type="ARBA" id="ARBA00022723"/>
    </source>
</evidence>
<evidence type="ECO:0000256" key="13">
    <source>
        <dbReference type="SAM" id="MobiDB-lite"/>
    </source>
</evidence>
<feature type="transmembrane region" description="Helical" evidence="12">
    <location>
        <begin position="145"/>
        <end position="162"/>
    </location>
</feature>
<evidence type="ECO:0000256" key="5">
    <source>
        <dbReference type="ARBA" id="ARBA00022824"/>
    </source>
</evidence>
<feature type="transmembrane region" description="Helical" evidence="12">
    <location>
        <begin position="222"/>
        <end position="244"/>
    </location>
</feature>
<keyword evidence="5 12" id="KW-0256">Endoplasmic reticulum</keyword>
<dbReference type="Gene3D" id="3.10.20.90">
    <property type="entry name" value="Phosphatidylinositol 3-kinase Catalytic Subunit, Chain A, domain 1"/>
    <property type="match status" value="1"/>
</dbReference>
<evidence type="ECO:0000256" key="2">
    <source>
        <dbReference type="ARBA" id="ARBA00022692"/>
    </source>
</evidence>
<feature type="compositionally biased region" description="Polar residues" evidence="13">
    <location>
        <begin position="428"/>
        <end position="444"/>
    </location>
</feature>
<dbReference type="InterPro" id="IPR002893">
    <property type="entry name" value="Znf_MYND"/>
</dbReference>
<organism evidence="15 16">
    <name type="scientific">Gigaspora margarita</name>
    <dbReference type="NCBI Taxonomy" id="4874"/>
    <lineage>
        <taxon>Eukaryota</taxon>
        <taxon>Fungi</taxon>
        <taxon>Fungi incertae sedis</taxon>
        <taxon>Mucoromycota</taxon>
        <taxon>Glomeromycotina</taxon>
        <taxon>Glomeromycetes</taxon>
        <taxon>Diversisporales</taxon>
        <taxon>Gigasporaceae</taxon>
        <taxon>Gigaspora</taxon>
    </lineage>
</organism>
<comment type="similarity">
    <text evidence="1 12">Belongs to the peptidase A22A family.</text>
</comment>
<keyword evidence="10 12" id="KW-0472">Membrane</keyword>
<sequence length="576" mass="62835">MTSQESSVDPEQGVFVNSVCANCGGPAQYLCEACGQTGPRYCSATCQSDHWEKGHASVCASVPSGTESEEHDNERNSRALKRSSSKVYSRGNVAQLINLKQRRSTLTSNTSTTLINAPNSNDPSPAIDPVQADEFRFYMQQVYRIIKPVVLCIVLSVLWVKLSQAPSYFIGSSGPGTSGATGSSSDSSPISTSIYTAAILIGQIIVATVVIVFLFKYGFTKILVGFFMFVVLFPLGFMSYILISNIISSLSIPLDYITLIFALWNFSAVGLVSVFWKGPLLLQQAYLTVMSSLMAFSLTGLSSWTTWILLGLLAIWDLIAVLCPFGPLRILVESSKENQREIPALLYSVNAVWLMAAPKLSNQIQPTISSTSLQTHTDSSPSSFISSVNSVSTKTSAATTPSGEDIPLSENLGHNIYNRNIEVGVHNNTEVNNSSNSLHTNGNISENNELSDDEEEDERNGLKLGLGDFVFYSVLVAQAEFWNVNYRLVINDEQMPKHVPMGIYLPDNCPVIQEPISPFDENGNQLTLGDILHQVLPELFPSLLHSENTSASPVPVIHGIIPQLEIPIAHGHRKTF</sequence>
<dbReference type="InterPro" id="IPR048318">
    <property type="entry name" value="ATG5_UblB"/>
</dbReference>
<dbReference type="PROSITE" id="PS50865">
    <property type="entry name" value="ZF_MYND_2"/>
    <property type="match status" value="1"/>
</dbReference>
<dbReference type="Proteomes" id="UP000789901">
    <property type="component" value="Unassembled WGS sequence"/>
</dbReference>
<evidence type="ECO:0000256" key="11">
    <source>
        <dbReference type="PROSITE-ProRule" id="PRU00134"/>
    </source>
</evidence>
<dbReference type="InterPro" id="IPR001108">
    <property type="entry name" value="Peptidase_A22A"/>
</dbReference>
<evidence type="ECO:0000256" key="10">
    <source>
        <dbReference type="ARBA" id="ARBA00023136"/>
    </source>
</evidence>
<evidence type="ECO:0000259" key="14">
    <source>
        <dbReference type="PROSITE" id="PS50865"/>
    </source>
</evidence>
<evidence type="ECO:0000256" key="7">
    <source>
        <dbReference type="ARBA" id="ARBA00022976"/>
    </source>
</evidence>
<feature type="non-terminal residue" evidence="15">
    <location>
        <position position="576"/>
    </location>
</feature>
<keyword evidence="6" id="KW-0862">Zinc</keyword>
<proteinExistence type="inferred from homology"/>
<evidence type="ECO:0000256" key="9">
    <source>
        <dbReference type="ARBA" id="ARBA00023034"/>
    </source>
</evidence>
<keyword evidence="12" id="KW-0378">Hydrolase</keyword>
<comment type="subcellular location">
    <subcellularLocation>
        <location evidence="12">Endoplasmic reticulum membrane</location>
        <topology evidence="12">Multi-pass membrane protein</topology>
    </subcellularLocation>
    <subcellularLocation>
        <location evidence="12">Golgi apparatus membrane</location>
        <topology evidence="12">Multi-pass membrane protein</topology>
    </subcellularLocation>
</comment>
<dbReference type="Pfam" id="PF04106">
    <property type="entry name" value="ATG5_UblB"/>
    <property type="match status" value="1"/>
</dbReference>
<dbReference type="PANTHER" id="PTHR10202">
    <property type="entry name" value="PRESENILIN"/>
    <property type="match status" value="1"/>
</dbReference>
<comment type="caution">
    <text evidence="15">The sequence shown here is derived from an EMBL/GenBank/DDBJ whole genome shotgun (WGS) entry which is preliminary data.</text>
</comment>
<name>A0ABN7UCB3_GIGMA</name>
<comment type="domain">
    <text evidence="12">The PAL motif is required for normal active site conformation.</text>
</comment>
<accession>A0ABN7UCB3</accession>
<dbReference type="PRINTS" id="PR01072">
    <property type="entry name" value="PRESENILIN"/>
</dbReference>
<evidence type="ECO:0000313" key="16">
    <source>
        <dbReference type="Proteomes" id="UP000789901"/>
    </source>
</evidence>
<keyword evidence="9 12" id="KW-0333">Golgi apparatus</keyword>
<dbReference type="Pfam" id="PF01753">
    <property type="entry name" value="zf-MYND"/>
    <property type="match status" value="1"/>
</dbReference>
<gene>
    <name evidence="15" type="ORF">GMARGA_LOCUS4353</name>
</gene>
<keyword evidence="7 12" id="KW-0914">Notch signaling pathway</keyword>
<evidence type="ECO:0000256" key="4">
    <source>
        <dbReference type="ARBA" id="ARBA00022771"/>
    </source>
</evidence>
<evidence type="ECO:0000256" key="6">
    <source>
        <dbReference type="ARBA" id="ARBA00022833"/>
    </source>
</evidence>